<dbReference type="PANTHER" id="PTHR12465">
    <property type="entry name" value="UBIQUITIN SPECIFIC PROTEASE HOMOLOG 49"/>
    <property type="match status" value="1"/>
</dbReference>
<evidence type="ECO:0000256" key="2">
    <source>
        <dbReference type="ARBA" id="ARBA00010743"/>
    </source>
</evidence>
<evidence type="ECO:0000256" key="3">
    <source>
        <dbReference type="ARBA" id="ARBA00023242"/>
    </source>
</evidence>
<comment type="subunit">
    <text evidence="4">Component of the Mediator complex.</text>
</comment>
<dbReference type="Proteomes" id="UP000037460">
    <property type="component" value="Unassembled WGS sequence"/>
</dbReference>
<organism evidence="5 6">
    <name type="scientific">Chrysochromulina tobinii</name>
    <dbReference type="NCBI Taxonomy" id="1460289"/>
    <lineage>
        <taxon>Eukaryota</taxon>
        <taxon>Haptista</taxon>
        <taxon>Haptophyta</taxon>
        <taxon>Prymnesiophyceae</taxon>
        <taxon>Prymnesiales</taxon>
        <taxon>Chrysochromulinaceae</taxon>
        <taxon>Chrysochromulina</taxon>
    </lineage>
</organism>
<evidence type="ECO:0000256" key="4">
    <source>
        <dbReference type="RuleBase" id="RU364152"/>
    </source>
</evidence>
<proteinExistence type="inferred from homology"/>
<comment type="subcellular location">
    <subcellularLocation>
        <location evidence="1 4">Nucleus</location>
    </subcellularLocation>
</comment>
<dbReference type="EMBL" id="JWZX01002271">
    <property type="protein sequence ID" value="KOO30177.1"/>
    <property type="molecule type" value="Genomic_DNA"/>
</dbReference>
<comment type="similarity">
    <text evidence="2 4">Belongs to the Mediator complex subunit 20 family.</text>
</comment>
<comment type="caution">
    <text evidence="5">The sequence shown here is derived from an EMBL/GenBank/DDBJ whole genome shotgun (WGS) entry which is preliminary data.</text>
</comment>
<dbReference type="PANTHER" id="PTHR12465:SF0">
    <property type="entry name" value="MEDIATOR OF RNA POLYMERASE II TRANSCRIPTION SUBUNIT 20"/>
    <property type="match status" value="1"/>
</dbReference>
<keyword evidence="4" id="KW-0010">Activator</keyword>
<dbReference type="InterPro" id="IPR013921">
    <property type="entry name" value="Mediator_Med20"/>
</dbReference>
<evidence type="ECO:0000313" key="6">
    <source>
        <dbReference type="Proteomes" id="UP000037460"/>
    </source>
</evidence>
<evidence type="ECO:0000256" key="1">
    <source>
        <dbReference type="ARBA" id="ARBA00004123"/>
    </source>
</evidence>
<dbReference type="GO" id="GO:0016592">
    <property type="term" value="C:mediator complex"/>
    <property type="evidence" value="ECO:0007669"/>
    <property type="project" value="InterPro"/>
</dbReference>
<dbReference type="Pfam" id="PF08612">
    <property type="entry name" value="Med20"/>
    <property type="match status" value="1"/>
</dbReference>
<name>A0A0M0JUZ6_9EUKA</name>
<keyword evidence="6" id="KW-1185">Reference proteome</keyword>
<sequence length="195" mass="21144">MSRSLARTQTCSLLQVEARLAELGAERLPSSRWRCTCNYLRSEELFVLHTMEAPSEHFIVSKAAGGGDRVLRAGAELEPLMEKAQACAQRLNVLIEGSVYACGDFVVRVGQLFLNKGTLTGVAVEVEYLPCTLATAAVAPLAAFIDLLLPPGERDFCSSEVECFASDDLPCEFTLEHSALLLVGLMRARLGVPAR</sequence>
<dbReference type="GO" id="GO:0003713">
    <property type="term" value="F:transcription coactivator activity"/>
    <property type="evidence" value="ECO:0007669"/>
    <property type="project" value="TreeGrafter"/>
</dbReference>
<reference evidence="6" key="1">
    <citation type="journal article" date="2015" name="PLoS Genet.">
        <title>Genome Sequence and Transcriptome Analyses of Chrysochromulina tobin: Metabolic Tools for Enhanced Algal Fitness in the Prominent Order Prymnesiales (Haptophyceae).</title>
        <authorList>
            <person name="Hovde B.T."/>
            <person name="Deodato C.R."/>
            <person name="Hunsperger H.M."/>
            <person name="Ryken S.A."/>
            <person name="Yost W."/>
            <person name="Jha R.K."/>
            <person name="Patterson J."/>
            <person name="Monnat R.J. Jr."/>
            <person name="Barlow S.B."/>
            <person name="Starkenburg S.R."/>
            <person name="Cattolico R.A."/>
        </authorList>
    </citation>
    <scope>NUCLEOTIDE SEQUENCE</scope>
    <source>
        <strain evidence="6">CCMP291</strain>
    </source>
</reference>
<evidence type="ECO:0000313" key="5">
    <source>
        <dbReference type="EMBL" id="KOO30177.1"/>
    </source>
</evidence>
<comment type="function">
    <text evidence="4">Component of the Mediator complex, a coactivator involved in the regulated transcription of nearly all RNA polymerase II-dependent genes. Mediator functions as a bridge to convey information from gene-specific regulatory proteins to the basal RNA polymerase II transcription machinery. Mediator is recruited to promoters by direct interactions with regulatory proteins and serves as a scaffold for the assembly of a functional preinitiation complex with RNA polymerase II and the general transcription factors.</text>
</comment>
<dbReference type="AlphaFoldDB" id="A0A0M0JUZ6"/>
<keyword evidence="4" id="KW-0805">Transcription regulation</keyword>
<keyword evidence="4" id="KW-0804">Transcription</keyword>
<accession>A0A0M0JUZ6</accession>
<gene>
    <name evidence="4" type="primary">MED20</name>
    <name evidence="5" type="ORF">Ctob_007390</name>
</gene>
<keyword evidence="3 4" id="KW-0539">Nucleus</keyword>
<dbReference type="GO" id="GO:0006357">
    <property type="term" value="P:regulation of transcription by RNA polymerase II"/>
    <property type="evidence" value="ECO:0007669"/>
    <property type="project" value="InterPro"/>
</dbReference>
<protein>
    <recommendedName>
        <fullName evidence="4">Mediator of RNA polymerase II transcription subunit 20</fullName>
    </recommendedName>
    <alternativeName>
        <fullName evidence="4">Mediator complex subunit 20</fullName>
    </alternativeName>
</protein>